<evidence type="ECO:0000313" key="3">
    <source>
        <dbReference type="EMBL" id="RUT29408.1"/>
    </source>
</evidence>
<feature type="domain" description="VTT" evidence="2">
    <location>
        <begin position="52"/>
        <end position="157"/>
    </location>
</feature>
<accession>A0A433X5T4</accession>
<organism evidence="3 4">
    <name type="scientific">Arsenicitalea aurantiaca</name>
    <dbReference type="NCBI Taxonomy" id="1783274"/>
    <lineage>
        <taxon>Bacteria</taxon>
        <taxon>Pseudomonadati</taxon>
        <taxon>Pseudomonadota</taxon>
        <taxon>Alphaproteobacteria</taxon>
        <taxon>Hyphomicrobiales</taxon>
        <taxon>Devosiaceae</taxon>
        <taxon>Arsenicitalea</taxon>
    </lineage>
</organism>
<keyword evidence="1" id="KW-0472">Membrane</keyword>
<dbReference type="GO" id="GO:0005886">
    <property type="term" value="C:plasma membrane"/>
    <property type="evidence" value="ECO:0007669"/>
    <property type="project" value="TreeGrafter"/>
</dbReference>
<sequence length="193" mass="21358">MLRRLYDWTMSLARGRHAPRALAGVSFVESSFFPIPPDLLLIPMCVAEPRKAWLWAGVATVFSVLGGLLGYFIGAMLFEPVAHPILEFYHYADRFEAFQLAFNEWGLLIVFIAGFTPFPYKVITIASGLTGLGLPAFIIASIIARASRFFLVAGLLYFFGEPIRLFIEKRLGLMTAIFGALLVGGFAAIRLFG</sequence>
<proteinExistence type="predicted"/>
<dbReference type="InterPro" id="IPR051311">
    <property type="entry name" value="DedA_domain"/>
</dbReference>
<reference evidence="3 4" key="1">
    <citation type="journal article" date="2016" name="Int. J. Syst. Evol. Microbiol.">
        <title>Arsenicitalea aurantiaca gen. nov., sp. nov., a new member of the family Hyphomicrobiaceae, isolated from high-arsenic sediment.</title>
        <authorList>
            <person name="Mu Y."/>
            <person name="Zhou L."/>
            <person name="Zeng X.C."/>
            <person name="Liu L."/>
            <person name="Pan Y."/>
            <person name="Chen X."/>
            <person name="Wang J."/>
            <person name="Li S."/>
            <person name="Li W.J."/>
            <person name="Wang Y."/>
        </authorList>
    </citation>
    <scope>NUCLEOTIDE SEQUENCE [LARGE SCALE GENOMIC DNA]</scope>
    <source>
        <strain evidence="3 4">42-50</strain>
    </source>
</reference>
<name>A0A433X5T4_9HYPH</name>
<dbReference type="Pfam" id="PF09335">
    <property type="entry name" value="VTT_dom"/>
    <property type="match status" value="1"/>
</dbReference>
<comment type="caution">
    <text evidence="3">The sequence shown here is derived from an EMBL/GenBank/DDBJ whole genome shotgun (WGS) entry which is preliminary data.</text>
</comment>
<feature type="transmembrane region" description="Helical" evidence="1">
    <location>
        <begin position="171"/>
        <end position="192"/>
    </location>
</feature>
<keyword evidence="1" id="KW-1133">Transmembrane helix</keyword>
<keyword evidence="1" id="KW-0812">Transmembrane</keyword>
<feature type="transmembrane region" description="Helical" evidence="1">
    <location>
        <begin position="54"/>
        <end position="78"/>
    </location>
</feature>
<dbReference type="RefSeq" id="WP_127189397.1">
    <property type="nucleotide sequence ID" value="NZ_RZNJ01000005.1"/>
</dbReference>
<evidence type="ECO:0000313" key="4">
    <source>
        <dbReference type="Proteomes" id="UP000281547"/>
    </source>
</evidence>
<dbReference type="PANTHER" id="PTHR42709">
    <property type="entry name" value="ALKALINE PHOSPHATASE LIKE PROTEIN"/>
    <property type="match status" value="1"/>
</dbReference>
<gene>
    <name evidence="3" type="ORF">EMQ25_14925</name>
</gene>
<dbReference type="Proteomes" id="UP000281547">
    <property type="component" value="Unassembled WGS sequence"/>
</dbReference>
<dbReference type="OrthoDB" id="9810270at2"/>
<feature type="transmembrane region" description="Helical" evidence="1">
    <location>
        <begin position="132"/>
        <end position="159"/>
    </location>
</feature>
<dbReference type="InterPro" id="IPR032816">
    <property type="entry name" value="VTT_dom"/>
</dbReference>
<dbReference type="EMBL" id="RZNJ01000005">
    <property type="protein sequence ID" value="RUT29408.1"/>
    <property type="molecule type" value="Genomic_DNA"/>
</dbReference>
<keyword evidence="4" id="KW-1185">Reference proteome</keyword>
<protein>
    <submittedName>
        <fullName evidence="3">DedA family protein</fullName>
    </submittedName>
</protein>
<evidence type="ECO:0000259" key="2">
    <source>
        <dbReference type="Pfam" id="PF09335"/>
    </source>
</evidence>
<dbReference type="AlphaFoldDB" id="A0A433X5T4"/>
<evidence type="ECO:0000256" key="1">
    <source>
        <dbReference type="SAM" id="Phobius"/>
    </source>
</evidence>
<dbReference type="PANTHER" id="PTHR42709:SF11">
    <property type="entry name" value="DEDA FAMILY PROTEIN"/>
    <property type="match status" value="1"/>
</dbReference>